<dbReference type="GO" id="GO:0005918">
    <property type="term" value="C:septate junction"/>
    <property type="evidence" value="ECO:0007669"/>
    <property type="project" value="TreeGrafter"/>
</dbReference>
<dbReference type="GO" id="GO:0035151">
    <property type="term" value="P:regulation of tube size, open tracheal system"/>
    <property type="evidence" value="ECO:0007669"/>
    <property type="project" value="TreeGrafter"/>
</dbReference>
<reference evidence="12" key="1">
    <citation type="submission" date="2013-03" db="EMBL/GenBank/DDBJ databases">
        <title>The Genome Sequence of Anopheles dirus WRAIR2.</title>
        <authorList>
            <consortium name="The Broad Institute Genomics Platform"/>
            <person name="Neafsey D.E."/>
            <person name="Walton C."/>
            <person name="Walker B."/>
            <person name="Young S.K."/>
            <person name="Zeng Q."/>
            <person name="Gargeya S."/>
            <person name="Fitzgerald M."/>
            <person name="Haas B."/>
            <person name="Abouelleil A."/>
            <person name="Allen A.W."/>
            <person name="Alvarado L."/>
            <person name="Arachchi H.M."/>
            <person name="Berlin A.M."/>
            <person name="Chapman S.B."/>
            <person name="Gainer-Dewar J."/>
            <person name="Goldberg J."/>
            <person name="Griggs A."/>
            <person name="Gujja S."/>
            <person name="Hansen M."/>
            <person name="Howarth C."/>
            <person name="Imamovic A."/>
            <person name="Ireland A."/>
            <person name="Larimer J."/>
            <person name="McCowan C."/>
            <person name="Murphy C."/>
            <person name="Pearson M."/>
            <person name="Poon T.W."/>
            <person name="Priest M."/>
            <person name="Roberts A."/>
            <person name="Saif S."/>
            <person name="Shea T."/>
            <person name="Sisk P."/>
            <person name="Sykes S."/>
            <person name="Wortman J."/>
            <person name="Nusbaum C."/>
            <person name="Birren B."/>
        </authorList>
    </citation>
    <scope>NUCLEOTIDE SEQUENCE [LARGE SCALE GENOMIC DNA]</scope>
    <source>
        <strain evidence="12">WRAIR2</strain>
    </source>
</reference>
<keyword evidence="6 8" id="KW-0472">Membrane</keyword>
<dbReference type="InterPro" id="IPR058353">
    <property type="entry name" value="DUF8040"/>
</dbReference>
<feature type="region of interest" description="Disordered" evidence="7">
    <location>
        <begin position="398"/>
        <end position="419"/>
    </location>
</feature>
<proteinExistence type="predicted"/>
<evidence type="ECO:0000256" key="7">
    <source>
        <dbReference type="SAM" id="MobiDB-lite"/>
    </source>
</evidence>
<comment type="subcellular location">
    <subcellularLocation>
        <location evidence="2">Membrane</location>
        <topology evidence="2">Multi-pass membrane protein</topology>
    </subcellularLocation>
</comment>
<evidence type="ECO:0000256" key="8">
    <source>
        <dbReference type="SAM" id="Phobius"/>
    </source>
</evidence>
<dbReference type="VEuPathDB" id="VectorBase:ADIR006533"/>
<dbReference type="STRING" id="7168.A0A182NFW1"/>
<evidence type="ECO:0000259" key="10">
    <source>
        <dbReference type="Pfam" id="PF26138"/>
    </source>
</evidence>
<evidence type="ECO:0000256" key="2">
    <source>
        <dbReference type="ARBA" id="ARBA00004141"/>
    </source>
</evidence>
<evidence type="ECO:0000259" key="9">
    <source>
        <dbReference type="Pfam" id="PF13359"/>
    </source>
</evidence>
<evidence type="ECO:0000256" key="1">
    <source>
        <dbReference type="ARBA" id="ARBA00001968"/>
    </source>
</evidence>
<evidence type="ECO:0000313" key="11">
    <source>
        <dbReference type="EnsemblMetazoa" id="ADIR006533-PA"/>
    </source>
</evidence>
<keyword evidence="5 8" id="KW-1133">Transmembrane helix</keyword>
<keyword evidence="12" id="KW-1185">Reference proteome</keyword>
<feature type="domain" description="DUF8040" evidence="10">
    <location>
        <begin position="82"/>
        <end position="177"/>
    </location>
</feature>
<dbReference type="EnsemblMetazoa" id="ADIR006533-RA">
    <property type="protein sequence ID" value="ADIR006533-PA"/>
    <property type="gene ID" value="ADIR006533"/>
</dbReference>
<feature type="transmembrane region" description="Helical" evidence="8">
    <location>
        <begin position="536"/>
        <end position="567"/>
    </location>
</feature>
<dbReference type="AlphaFoldDB" id="A0A182NFW1"/>
<evidence type="ECO:0000256" key="3">
    <source>
        <dbReference type="ARBA" id="ARBA00022692"/>
    </source>
</evidence>
<dbReference type="Pfam" id="PF26138">
    <property type="entry name" value="DUF8040"/>
    <property type="match status" value="1"/>
</dbReference>
<dbReference type="GO" id="GO:0019991">
    <property type="term" value="P:septate junction assembly"/>
    <property type="evidence" value="ECO:0007669"/>
    <property type="project" value="TreeGrafter"/>
</dbReference>
<feature type="transmembrane region" description="Helical" evidence="8">
    <location>
        <begin position="579"/>
        <end position="601"/>
    </location>
</feature>
<protein>
    <submittedName>
        <fullName evidence="11">Uncharacterized protein</fullName>
    </submittedName>
</protein>
<evidence type="ECO:0000256" key="6">
    <source>
        <dbReference type="ARBA" id="ARBA00023136"/>
    </source>
</evidence>
<dbReference type="PANTHER" id="PTHR21284">
    <property type="entry name" value="EG:80H7.2 PROTEIN"/>
    <property type="match status" value="1"/>
</dbReference>
<evidence type="ECO:0000256" key="5">
    <source>
        <dbReference type="ARBA" id="ARBA00022989"/>
    </source>
</evidence>
<evidence type="ECO:0000313" key="12">
    <source>
        <dbReference type="Proteomes" id="UP000075884"/>
    </source>
</evidence>
<dbReference type="InterPro" id="IPR004031">
    <property type="entry name" value="PMP22/EMP/MP20/Claudin"/>
</dbReference>
<dbReference type="Proteomes" id="UP000075884">
    <property type="component" value="Unassembled WGS sequence"/>
</dbReference>
<feature type="domain" description="DDE Tnp4" evidence="9">
    <location>
        <begin position="256"/>
        <end position="378"/>
    </location>
</feature>
<reference evidence="11" key="2">
    <citation type="submission" date="2020-05" db="UniProtKB">
        <authorList>
            <consortium name="EnsemblMetazoa"/>
        </authorList>
    </citation>
    <scope>IDENTIFICATION</scope>
    <source>
        <strain evidence="11">WRAIR2</strain>
    </source>
</reference>
<evidence type="ECO:0000256" key="4">
    <source>
        <dbReference type="ARBA" id="ARBA00022723"/>
    </source>
</evidence>
<keyword evidence="4" id="KW-0479">Metal-binding</keyword>
<keyword evidence="3 8" id="KW-0812">Transmembrane</keyword>
<comment type="cofactor">
    <cofactor evidence="1">
        <name>a divalent metal cation</name>
        <dbReference type="ChEBI" id="CHEBI:60240"/>
    </cofactor>
</comment>
<organism evidence="11 12">
    <name type="scientific">Anopheles dirus</name>
    <dbReference type="NCBI Taxonomy" id="7168"/>
    <lineage>
        <taxon>Eukaryota</taxon>
        <taxon>Metazoa</taxon>
        <taxon>Ecdysozoa</taxon>
        <taxon>Arthropoda</taxon>
        <taxon>Hexapoda</taxon>
        <taxon>Insecta</taxon>
        <taxon>Pterygota</taxon>
        <taxon>Neoptera</taxon>
        <taxon>Endopterygota</taxon>
        <taxon>Diptera</taxon>
        <taxon>Nematocera</taxon>
        <taxon>Culicoidea</taxon>
        <taxon>Culicidae</taxon>
        <taxon>Anophelinae</taxon>
        <taxon>Anopheles</taxon>
    </lineage>
</organism>
<dbReference type="PANTHER" id="PTHR21284:SF11">
    <property type="entry name" value="KUNE-KUNE"/>
    <property type="match status" value="1"/>
</dbReference>
<dbReference type="Pfam" id="PF13903">
    <property type="entry name" value="Claudin_2"/>
    <property type="match status" value="1"/>
</dbReference>
<dbReference type="GO" id="GO:0046872">
    <property type="term" value="F:metal ion binding"/>
    <property type="evidence" value="ECO:0007669"/>
    <property type="project" value="UniProtKB-KW"/>
</dbReference>
<feature type="transmembrane region" description="Helical" evidence="8">
    <location>
        <begin position="462"/>
        <end position="484"/>
    </location>
</feature>
<accession>A0A182NFW1</accession>
<dbReference type="Gene3D" id="1.20.140.150">
    <property type="match status" value="1"/>
</dbReference>
<name>A0A182NFW1_9DIPT</name>
<feature type="transmembrane region" description="Helical" evidence="8">
    <location>
        <begin position="621"/>
        <end position="642"/>
    </location>
</feature>
<dbReference type="InterPro" id="IPR027806">
    <property type="entry name" value="HARBI1_dom"/>
</dbReference>
<dbReference type="Pfam" id="PF13359">
    <property type="entry name" value="DDE_Tnp_4"/>
    <property type="match status" value="1"/>
</dbReference>
<dbReference type="GO" id="GO:0016020">
    <property type="term" value="C:membrane"/>
    <property type="evidence" value="ECO:0007669"/>
    <property type="project" value="UniProtKB-SubCell"/>
</dbReference>
<sequence length="678" mass="78338">MDLEHKRQVVEKLALTFANKQAELLKQYDANRKKRSKIFLQRLRYQLKRNGEIHRKEWGIQLEAELLESIPTRKIWKLSRNDKWFRELFDQEDNENELLESFRMDRAMYDMLVEMLKSELAPHPLLAAQSCSAEKKVGIGLYKLTTGADYTTIGNLFGVHKATVKNCVHQFCKSMVKHYMNSEIYLPDQEEMVEISKSFEEKCDIPLIIGAIGRVHVPITPSLADSKNYINGRKWPSLILQAVVDNSHMYVWGEERDFRHITCGHVGATEDSTVLKDSGLYLHFTDTELPSQSINGTTLKAFVVSESAYPLLPWLQHGYVAPQTTEEETFNEHLLKASVTADEAFQRLRARFRILQRKIDIDINFVPQILLTCCILHNILEKQNVPFRDSWREALQDAEQKYPQPDGNASTSYATSDDGESTREVLKDHLHSKYVLFRSIEYNQVLRKNVNKMGASTRTGKFAVGFTAFAFLFILIAFCSPYWLQTDGELEHPKFTNLGLWELCLRNFQDIHRWYDYPFDGCMWIFEEEYYIIHDYILPGFFIAVQFFFTLCFTLLLMGVIMTLMFLSCSRDNDRYIMLLLTNGTVLLLAAGCGLIAVATFGCYGDSRDWMPNWEHNDMGWSFALGVVGTFALFPAGVLFIVEARRATYRRLNNIANTEMAAAYTMDERKYRGGHTDI</sequence>